<evidence type="ECO:0000313" key="9">
    <source>
        <dbReference type="Proteomes" id="UP000325672"/>
    </source>
</evidence>
<dbReference type="CDD" id="cd00067">
    <property type="entry name" value="GAL4"/>
    <property type="match status" value="1"/>
</dbReference>
<dbReference type="PROSITE" id="PS50048">
    <property type="entry name" value="ZN2_CY6_FUNGAL_2"/>
    <property type="match status" value="1"/>
</dbReference>
<dbReference type="OrthoDB" id="3364175at2759"/>
<dbReference type="Pfam" id="PF04082">
    <property type="entry name" value="Fungal_trans"/>
    <property type="match status" value="1"/>
</dbReference>
<dbReference type="GO" id="GO:0008270">
    <property type="term" value="F:zinc ion binding"/>
    <property type="evidence" value="ECO:0007669"/>
    <property type="project" value="InterPro"/>
</dbReference>
<evidence type="ECO:0000256" key="6">
    <source>
        <dbReference type="SAM" id="MobiDB-lite"/>
    </source>
</evidence>
<keyword evidence="2" id="KW-0805">Transcription regulation</keyword>
<keyword evidence="3" id="KW-0238">DNA-binding</keyword>
<dbReference type="RefSeq" id="XP_031917902.1">
    <property type="nucleotide sequence ID" value="XM_032056712.1"/>
</dbReference>
<evidence type="ECO:0000256" key="3">
    <source>
        <dbReference type="ARBA" id="ARBA00023125"/>
    </source>
</evidence>
<dbReference type="Pfam" id="PF00172">
    <property type="entry name" value="Zn_clus"/>
    <property type="match status" value="1"/>
</dbReference>
<dbReference type="SUPFAM" id="SSF57701">
    <property type="entry name" value="Zn2/Cys6 DNA-binding domain"/>
    <property type="match status" value="1"/>
</dbReference>
<proteinExistence type="predicted"/>
<dbReference type="GO" id="GO:0006351">
    <property type="term" value="P:DNA-templated transcription"/>
    <property type="evidence" value="ECO:0007669"/>
    <property type="project" value="InterPro"/>
</dbReference>
<evidence type="ECO:0000256" key="5">
    <source>
        <dbReference type="ARBA" id="ARBA00023242"/>
    </source>
</evidence>
<dbReference type="GO" id="GO:0000978">
    <property type="term" value="F:RNA polymerase II cis-regulatory region sequence-specific DNA binding"/>
    <property type="evidence" value="ECO:0007669"/>
    <property type="project" value="TreeGrafter"/>
</dbReference>
<keyword evidence="4" id="KW-0804">Transcription</keyword>
<dbReference type="PANTHER" id="PTHR47424:SF3">
    <property type="entry name" value="REGULATORY PROTEIN GAL4"/>
    <property type="match status" value="1"/>
</dbReference>
<accession>A0A5N6T6H6</accession>
<dbReference type="InterPro" id="IPR001138">
    <property type="entry name" value="Zn2Cys6_DnaBD"/>
</dbReference>
<keyword evidence="9" id="KW-1185">Reference proteome</keyword>
<evidence type="ECO:0000256" key="4">
    <source>
        <dbReference type="ARBA" id="ARBA00023163"/>
    </source>
</evidence>
<dbReference type="EMBL" id="ML743556">
    <property type="protein sequence ID" value="KAE8141839.1"/>
    <property type="molecule type" value="Genomic_DNA"/>
</dbReference>
<dbReference type="InterPro" id="IPR051127">
    <property type="entry name" value="Fungal_SecMet_Regulators"/>
</dbReference>
<evidence type="ECO:0000313" key="8">
    <source>
        <dbReference type="EMBL" id="KAE8141839.1"/>
    </source>
</evidence>
<evidence type="ECO:0000256" key="2">
    <source>
        <dbReference type="ARBA" id="ARBA00023015"/>
    </source>
</evidence>
<dbReference type="SMART" id="SM00066">
    <property type="entry name" value="GAL4"/>
    <property type="match status" value="1"/>
</dbReference>
<dbReference type="GO" id="GO:0005634">
    <property type="term" value="C:nucleus"/>
    <property type="evidence" value="ECO:0007669"/>
    <property type="project" value="TreeGrafter"/>
</dbReference>
<feature type="region of interest" description="Disordered" evidence="6">
    <location>
        <begin position="161"/>
        <end position="197"/>
    </location>
</feature>
<protein>
    <submittedName>
        <fullName evidence="8">Fungal-specific transcription factor domain-containing protein</fullName>
    </submittedName>
</protein>
<feature type="domain" description="Zn(2)-C6 fungal-type" evidence="7">
    <location>
        <begin position="18"/>
        <end position="48"/>
    </location>
</feature>
<dbReference type="GO" id="GO:0000435">
    <property type="term" value="P:positive regulation of transcription from RNA polymerase II promoter by galactose"/>
    <property type="evidence" value="ECO:0007669"/>
    <property type="project" value="TreeGrafter"/>
</dbReference>
<dbReference type="PROSITE" id="PS00463">
    <property type="entry name" value="ZN2_CY6_FUNGAL_1"/>
    <property type="match status" value="1"/>
</dbReference>
<feature type="compositionally biased region" description="Polar residues" evidence="6">
    <location>
        <begin position="184"/>
        <end position="195"/>
    </location>
</feature>
<dbReference type="InterPro" id="IPR007219">
    <property type="entry name" value="XnlR_reg_dom"/>
</dbReference>
<organism evidence="8 9">
    <name type="scientific">Aspergillus pseudotamarii</name>
    <dbReference type="NCBI Taxonomy" id="132259"/>
    <lineage>
        <taxon>Eukaryota</taxon>
        <taxon>Fungi</taxon>
        <taxon>Dikarya</taxon>
        <taxon>Ascomycota</taxon>
        <taxon>Pezizomycotina</taxon>
        <taxon>Eurotiomycetes</taxon>
        <taxon>Eurotiomycetidae</taxon>
        <taxon>Eurotiales</taxon>
        <taxon>Aspergillaceae</taxon>
        <taxon>Aspergillus</taxon>
        <taxon>Aspergillus subgen. Circumdati</taxon>
    </lineage>
</organism>
<name>A0A5N6T6H6_ASPPS</name>
<sequence length="585" mass="64983">MSFERNTPPPKRKRTTHACDSCRQRKSRCNGARPMCDVCLGMGFECHYQDPAKRRGGAANTQASSPLEARLDAMEDLIQQLLSKSNQGQLPDTPWTASAGIAETQMPEAPRMEKRRYNTDSVDGMCAITFAGEYVPGYFGPTSSSAFFSKIINATREIHSGAEPTARPAPGISRPPSPPAESTPEGQTEESTANGLANPFYLPPGQEVMRLVEIFFANTGRLFPYIHTATIVGFNTISRPVDPSRVNRAHLCVLNMIMAFAFIHSPSTSSSIVDKLSQGNVFFARALYMLGTMRSMDATLESVQATLLVAQYVQGTQRSAQTWSLASSAIQGAFQIGLWRQPTVDGLEMGQLEAEVRKRTWWMCYMIDKMCSMTFGRPPLIPCSYMDCELPLDVPLESLAIDLERKSARGVASTVSGARLYRETSKLNIILGQVIENLYGSNLERRSPDSLSKKLHDVIDIDQHLAKWKSGLPTGLEILNRFNIIKLALDSSSELLRFRAVVSLRYHSLNTLLHRKVLEWLLEYPGSMLSGSDVTEFLQTVVKGSINTCSQSARDTIFVIASIADHHILLPIWWYSVYYGRKSLT</sequence>
<evidence type="ECO:0000259" key="7">
    <source>
        <dbReference type="PROSITE" id="PS50048"/>
    </source>
</evidence>
<evidence type="ECO:0000256" key="1">
    <source>
        <dbReference type="ARBA" id="ARBA00022723"/>
    </source>
</evidence>
<reference evidence="8 9" key="1">
    <citation type="submission" date="2019-04" db="EMBL/GenBank/DDBJ databases">
        <title>Friends and foes A comparative genomics study of 23 Aspergillus species from section Flavi.</title>
        <authorList>
            <consortium name="DOE Joint Genome Institute"/>
            <person name="Kjaerbolling I."/>
            <person name="Vesth T."/>
            <person name="Frisvad J.C."/>
            <person name="Nybo J.L."/>
            <person name="Theobald S."/>
            <person name="Kildgaard S."/>
            <person name="Isbrandt T."/>
            <person name="Kuo A."/>
            <person name="Sato A."/>
            <person name="Lyhne E.K."/>
            <person name="Kogle M.E."/>
            <person name="Wiebenga A."/>
            <person name="Kun R.S."/>
            <person name="Lubbers R.J."/>
            <person name="Makela M.R."/>
            <person name="Barry K."/>
            <person name="Chovatia M."/>
            <person name="Clum A."/>
            <person name="Daum C."/>
            <person name="Haridas S."/>
            <person name="He G."/>
            <person name="LaButti K."/>
            <person name="Lipzen A."/>
            <person name="Mondo S."/>
            <person name="Riley R."/>
            <person name="Salamov A."/>
            <person name="Simmons B.A."/>
            <person name="Magnuson J.K."/>
            <person name="Henrissat B."/>
            <person name="Mortensen U.H."/>
            <person name="Larsen T.O."/>
            <person name="Devries R.P."/>
            <person name="Grigoriev I.V."/>
            <person name="Machida M."/>
            <person name="Baker S.E."/>
            <person name="Andersen M.R."/>
        </authorList>
    </citation>
    <scope>NUCLEOTIDE SEQUENCE [LARGE SCALE GENOMIC DNA]</scope>
    <source>
        <strain evidence="8 9">CBS 117625</strain>
    </source>
</reference>
<gene>
    <name evidence="8" type="ORF">BDV38DRAFT_268131</name>
</gene>
<dbReference type="GO" id="GO:0000981">
    <property type="term" value="F:DNA-binding transcription factor activity, RNA polymerase II-specific"/>
    <property type="evidence" value="ECO:0007669"/>
    <property type="project" value="InterPro"/>
</dbReference>
<dbReference type="Gene3D" id="4.10.240.10">
    <property type="entry name" value="Zn(2)-C6 fungal-type DNA-binding domain"/>
    <property type="match status" value="1"/>
</dbReference>
<dbReference type="Proteomes" id="UP000325672">
    <property type="component" value="Unassembled WGS sequence"/>
</dbReference>
<keyword evidence="5" id="KW-0539">Nucleus</keyword>
<dbReference type="AlphaFoldDB" id="A0A5N6T6H6"/>
<dbReference type="SMART" id="SM00906">
    <property type="entry name" value="Fungal_trans"/>
    <property type="match status" value="1"/>
</dbReference>
<dbReference type="CDD" id="cd12148">
    <property type="entry name" value="fungal_TF_MHR"/>
    <property type="match status" value="1"/>
</dbReference>
<dbReference type="GeneID" id="43640922"/>
<dbReference type="InterPro" id="IPR036864">
    <property type="entry name" value="Zn2-C6_fun-type_DNA-bd_sf"/>
</dbReference>
<keyword evidence="1" id="KW-0479">Metal-binding</keyword>
<dbReference type="PANTHER" id="PTHR47424">
    <property type="entry name" value="REGULATORY PROTEIN GAL4"/>
    <property type="match status" value="1"/>
</dbReference>